<proteinExistence type="predicted"/>
<gene>
    <name evidence="1" type="ORF">O6H91_18G040700</name>
</gene>
<keyword evidence="2" id="KW-1185">Reference proteome</keyword>
<sequence>MEAELRWHRMQVWACGLCLVLLLAGCCPGSEATFVGVCYGQCVTNLPSSQKVVQLLQAQSIPRVRLFDADSGVLRALAYTNIQVVVGMTNSEMSGVAQSEAVAYAWVSNNVAAYLPATRIIAIAVGSEVITSPLNISSLLVPAMINLNSALVSAGLDGQVKVSTPHAMGVIQNSFPPSAGSFYSSFVPVIQPLLSFLSQTQSFFMVNVYPFYTFQNENPRVSLDYALFQPKTGTVDPNSGLVYFNLFDAQVDAVYYALEALGYSNLSLVITETGWPSMGYASEVNVVNFQNAAAYNGNLIKHILQKNGTPLKPGIGIDTYIFELFNEDQLPGPTSVRNWGLFRPDGTKYYDISFGGQGSISGGTVPSGNPGQIPIVNRTFCITSVGASFTGLQSALDWACGKARVDCSAIQPGQDCYLPDTVASHASYAFNSYYQDSGMDPSSCSFSGLASITSLDPSECGSLSLVNEGFLRVTPNLKGPWRSNLQVVALTVSTKFDRLIVRMFVCQTS</sequence>
<dbReference type="Proteomes" id="UP001162992">
    <property type="component" value="Chromosome 18"/>
</dbReference>
<organism evidence="1 2">
    <name type="scientific">Diphasiastrum complanatum</name>
    <name type="common">Issler's clubmoss</name>
    <name type="synonym">Lycopodium complanatum</name>
    <dbReference type="NCBI Taxonomy" id="34168"/>
    <lineage>
        <taxon>Eukaryota</taxon>
        <taxon>Viridiplantae</taxon>
        <taxon>Streptophyta</taxon>
        <taxon>Embryophyta</taxon>
        <taxon>Tracheophyta</taxon>
        <taxon>Lycopodiopsida</taxon>
        <taxon>Lycopodiales</taxon>
        <taxon>Lycopodiaceae</taxon>
        <taxon>Lycopodioideae</taxon>
        <taxon>Diphasiastrum</taxon>
    </lineage>
</organism>
<evidence type="ECO:0000313" key="2">
    <source>
        <dbReference type="Proteomes" id="UP001162992"/>
    </source>
</evidence>
<name>A0ACC2B066_DIPCM</name>
<comment type="caution">
    <text evidence="1">The sequence shown here is derived from an EMBL/GenBank/DDBJ whole genome shotgun (WGS) entry which is preliminary data.</text>
</comment>
<evidence type="ECO:0000313" key="1">
    <source>
        <dbReference type="EMBL" id="KAJ7523183.1"/>
    </source>
</evidence>
<accession>A0ACC2B066</accession>
<protein>
    <submittedName>
        <fullName evidence="1">Uncharacterized protein</fullName>
    </submittedName>
</protein>
<dbReference type="EMBL" id="CM055109">
    <property type="protein sequence ID" value="KAJ7523183.1"/>
    <property type="molecule type" value="Genomic_DNA"/>
</dbReference>
<reference evidence="2" key="1">
    <citation type="journal article" date="2024" name="Proc. Natl. Acad. Sci. U.S.A.">
        <title>Extraordinary preservation of gene collinearity over three hundred million years revealed in homosporous lycophytes.</title>
        <authorList>
            <person name="Li C."/>
            <person name="Wickell D."/>
            <person name="Kuo L.Y."/>
            <person name="Chen X."/>
            <person name="Nie B."/>
            <person name="Liao X."/>
            <person name="Peng D."/>
            <person name="Ji J."/>
            <person name="Jenkins J."/>
            <person name="Williams M."/>
            <person name="Shu S."/>
            <person name="Plott C."/>
            <person name="Barry K."/>
            <person name="Rajasekar S."/>
            <person name="Grimwood J."/>
            <person name="Han X."/>
            <person name="Sun S."/>
            <person name="Hou Z."/>
            <person name="He W."/>
            <person name="Dai G."/>
            <person name="Sun C."/>
            <person name="Schmutz J."/>
            <person name="Leebens-Mack J.H."/>
            <person name="Li F.W."/>
            <person name="Wang L."/>
        </authorList>
    </citation>
    <scope>NUCLEOTIDE SEQUENCE [LARGE SCALE GENOMIC DNA]</scope>
    <source>
        <strain evidence="2">cv. PW_Plant_1</strain>
    </source>
</reference>